<comment type="caution">
    <text evidence="1">The sequence shown here is derived from an EMBL/GenBank/DDBJ whole genome shotgun (WGS) entry which is preliminary data.</text>
</comment>
<name>A0ABD0QBT3_CIRMR</name>
<dbReference type="Proteomes" id="UP001529510">
    <property type="component" value="Unassembled WGS sequence"/>
</dbReference>
<dbReference type="EMBL" id="JAMKFB020000010">
    <property type="protein sequence ID" value="KAL0183340.1"/>
    <property type="molecule type" value="Genomic_DNA"/>
</dbReference>
<evidence type="ECO:0000313" key="2">
    <source>
        <dbReference type="Proteomes" id="UP001529510"/>
    </source>
</evidence>
<feature type="non-terminal residue" evidence="1">
    <location>
        <position position="1"/>
    </location>
</feature>
<evidence type="ECO:0000313" key="1">
    <source>
        <dbReference type="EMBL" id="KAL0183340.1"/>
    </source>
</evidence>
<sequence>EQTGRFLRWLRAQTDGSGGVLRSAAGVLRVVWAGDEPPDLREGERALHADPPENFSEHFSLHTYRRHLQTRRLGRTVL</sequence>
<dbReference type="AlphaFoldDB" id="A0ABD0QBT3"/>
<keyword evidence="2" id="KW-1185">Reference proteome</keyword>
<accession>A0ABD0QBT3</accession>
<reference evidence="1 2" key="1">
    <citation type="submission" date="2024-05" db="EMBL/GenBank/DDBJ databases">
        <title>Genome sequencing and assembly of Indian major carp, Cirrhinus mrigala (Hamilton, 1822).</title>
        <authorList>
            <person name="Mohindra V."/>
            <person name="Chowdhury L.M."/>
            <person name="Lal K."/>
            <person name="Jena J.K."/>
        </authorList>
    </citation>
    <scope>NUCLEOTIDE SEQUENCE [LARGE SCALE GENOMIC DNA]</scope>
    <source>
        <strain evidence="1">CM1030</strain>
        <tissue evidence="1">Blood</tissue>
    </source>
</reference>
<organism evidence="1 2">
    <name type="scientific">Cirrhinus mrigala</name>
    <name type="common">Mrigala</name>
    <dbReference type="NCBI Taxonomy" id="683832"/>
    <lineage>
        <taxon>Eukaryota</taxon>
        <taxon>Metazoa</taxon>
        <taxon>Chordata</taxon>
        <taxon>Craniata</taxon>
        <taxon>Vertebrata</taxon>
        <taxon>Euteleostomi</taxon>
        <taxon>Actinopterygii</taxon>
        <taxon>Neopterygii</taxon>
        <taxon>Teleostei</taxon>
        <taxon>Ostariophysi</taxon>
        <taxon>Cypriniformes</taxon>
        <taxon>Cyprinidae</taxon>
        <taxon>Labeoninae</taxon>
        <taxon>Labeonini</taxon>
        <taxon>Cirrhinus</taxon>
    </lineage>
</organism>
<feature type="non-terminal residue" evidence="1">
    <location>
        <position position="78"/>
    </location>
</feature>
<protein>
    <submittedName>
        <fullName evidence="1">Uncharacterized protein</fullName>
    </submittedName>
</protein>
<gene>
    <name evidence="1" type="ORF">M9458_022715</name>
</gene>
<proteinExistence type="predicted"/>